<dbReference type="EMBL" id="CP075371">
    <property type="protein sequence ID" value="QVT79950.1"/>
    <property type="molecule type" value="Genomic_DNA"/>
</dbReference>
<sequence>MQAVVQRVVSYQDGATEGTTEKELRSAFGETDIDPSEDEITKLVDAIEADPASADAASVLG</sequence>
<accession>A0ABX8EHF2</accession>
<keyword evidence="2" id="KW-1185">Reference proteome</keyword>
<proteinExistence type="predicted"/>
<protein>
    <submittedName>
        <fullName evidence="1">Uncharacterized protein</fullName>
    </submittedName>
</protein>
<name>A0ABX8EHF2_9ACTN</name>
<organism evidence="1 2">
    <name type="scientific">Nocardioides aquaticus</name>
    <dbReference type="NCBI Taxonomy" id="160826"/>
    <lineage>
        <taxon>Bacteria</taxon>
        <taxon>Bacillati</taxon>
        <taxon>Actinomycetota</taxon>
        <taxon>Actinomycetes</taxon>
        <taxon>Propionibacteriales</taxon>
        <taxon>Nocardioidaceae</taxon>
        <taxon>Nocardioides</taxon>
    </lineage>
</organism>
<evidence type="ECO:0000313" key="1">
    <source>
        <dbReference type="EMBL" id="QVT79950.1"/>
    </source>
</evidence>
<dbReference type="Proteomes" id="UP000679307">
    <property type="component" value="Chromosome"/>
</dbReference>
<evidence type="ECO:0000313" key="2">
    <source>
        <dbReference type="Proteomes" id="UP000679307"/>
    </source>
</evidence>
<gene>
    <name evidence="1" type="ORF">ENKNEFLB_02340</name>
</gene>
<reference evidence="1 2" key="1">
    <citation type="submission" date="2021-05" db="EMBL/GenBank/DDBJ databases">
        <title>Complete genome of Nocardioides aquaticus KCTC 9944T isolated from meromictic and hypersaline Ekho Lake, Antarctica.</title>
        <authorList>
            <person name="Hwang K."/>
            <person name="Kim K.M."/>
            <person name="Choe H."/>
        </authorList>
    </citation>
    <scope>NUCLEOTIDE SEQUENCE [LARGE SCALE GENOMIC DNA]</scope>
    <source>
        <strain evidence="1 2">KCTC 9944</strain>
    </source>
</reference>